<dbReference type="PANTHER" id="PTHR16222">
    <property type="entry name" value="ADP-RIBOSYLGLYCOHYDROLASE"/>
    <property type="match status" value="1"/>
</dbReference>
<organism evidence="3 4">
    <name type="scientific">Kribbibacterium absianum</name>
    <dbReference type="NCBI Taxonomy" id="3044210"/>
    <lineage>
        <taxon>Bacteria</taxon>
        <taxon>Bacillati</taxon>
        <taxon>Actinomycetota</taxon>
        <taxon>Coriobacteriia</taxon>
        <taxon>Coriobacteriales</taxon>
        <taxon>Kribbibacteriaceae</taxon>
        <taxon>Kribbibacterium</taxon>
    </lineage>
</organism>
<gene>
    <name evidence="3" type="ORF">QJ043_07420</name>
</gene>
<evidence type="ECO:0000313" key="3">
    <source>
        <dbReference type="EMBL" id="MDJ1129904.1"/>
    </source>
</evidence>
<protein>
    <submittedName>
        <fullName evidence="3">ADP-ribosylglycohydrolase family protein</fullName>
    </submittedName>
</protein>
<accession>A0ABT6ZLH5</accession>
<keyword evidence="4" id="KW-1185">Reference proteome</keyword>
<evidence type="ECO:0000256" key="1">
    <source>
        <dbReference type="ARBA" id="ARBA00010702"/>
    </source>
</evidence>
<dbReference type="InterPro" id="IPR036705">
    <property type="entry name" value="Ribosyl_crysJ1_sf"/>
</dbReference>
<dbReference type="InterPro" id="IPR005502">
    <property type="entry name" value="Ribosyl_crysJ1"/>
</dbReference>
<dbReference type="InterPro" id="IPR050792">
    <property type="entry name" value="ADP-ribosylglycohydrolase"/>
</dbReference>
<comment type="caution">
    <text evidence="3">The sequence shown here is derived from an EMBL/GenBank/DDBJ whole genome shotgun (WGS) entry which is preliminary data.</text>
</comment>
<proteinExistence type="inferred from homology"/>
<keyword evidence="2" id="KW-0378">Hydrolase</keyword>
<dbReference type="Pfam" id="PF03747">
    <property type="entry name" value="ADP_ribosyl_GH"/>
    <property type="match status" value="1"/>
</dbReference>
<dbReference type="RefSeq" id="WP_283713023.1">
    <property type="nucleotide sequence ID" value="NZ_JASJEW010000002.1"/>
</dbReference>
<reference evidence="3" key="1">
    <citation type="submission" date="2023-05" db="EMBL/GenBank/DDBJ databases">
        <title>[olsenella] sp. nov., isolated from a pig farm feces dump.</title>
        <authorList>
            <person name="Chang Y.-H."/>
        </authorList>
    </citation>
    <scope>NUCLEOTIDE SEQUENCE</scope>
    <source>
        <strain evidence="3">YH-ols2217</strain>
    </source>
</reference>
<dbReference type="Gene3D" id="1.10.4080.10">
    <property type="entry name" value="ADP-ribosylation/Crystallin J1"/>
    <property type="match status" value="1"/>
</dbReference>
<evidence type="ECO:0000313" key="4">
    <source>
        <dbReference type="Proteomes" id="UP001431693"/>
    </source>
</evidence>
<dbReference type="Proteomes" id="UP001431693">
    <property type="component" value="Unassembled WGS sequence"/>
</dbReference>
<dbReference type="PANTHER" id="PTHR16222:SF24">
    <property type="entry name" value="ADP-RIBOSYLHYDROLASE ARH3"/>
    <property type="match status" value="1"/>
</dbReference>
<name>A0ABT6ZLH5_9ACTN</name>
<evidence type="ECO:0000256" key="2">
    <source>
        <dbReference type="ARBA" id="ARBA00022801"/>
    </source>
</evidence>
<dbReference type="SUPFAM" id="SSF101478">
    <property type="entry name" value="ADP-ribosylglycohydrolase"/>
    <property type="match status" value="1"/>
</dbReference>
<sequence>MTSKNQKRSTADATRRVEADSDYYGDHPIAVKPAPGLPRRAASETVATLRDCVYGQAVGDALGVPYEFKPRGSFRCSDMVGRGTHNQPAGTWSDDTSMALAICDSIRETGRIDTADMLRRFREWMDWGEYTVDGLFDIGNTTAQALRLGRGLTGERDNGNGSLMRTLPLAFTDATDDEVRAVSAITHAHRTSTEACVTAVEVARKLAAGEDVRSAARAVNPSLVDIIDGDAPRSGGYVLDTLHAALWCLANTDSFEDCALAAVNLGDDTDTTGAVAGGLAGIVYGIGGIPAEWLEKLRGKGEIESCLF</sequence>
<comment type="similarity">
    <text evidence="1">Belongs to the ADP-ribosylglycohydrolase family.</text>
</comment>
<dbReference type="EMBL" id="JASJEX010000003">
    <property type="protein sequence ID" value="MDJ1129904.1"/>
    <property type="molecule type" value="Genomic_DNA"/>
</dbReference>